<gene>
    <name evidence="3" type="ORF">PPROV_000453200</name>
</gene>
<dbReference type="CDD" id="cd01673">
    <property type="entry name" value="dNK"/>
    <property type="match status" value="1"/>
</dbReference>
<dbReference type="OrthoDB" id="567086at2759"/>
<accession>A0A830HGY5</accession>
<evidence type="ECO:0000313" key="4">
    <source>
        <dbReference type="Proteomes" id="UP000660262"/>
    </source>
</evidence>
<comment type="caution">
    <text evidence="3">The sequence shown here is derived from an EMBL/GenBank/DDBJ whole genome shotgun (WGS) entry which is preliminary data.</text>
</comment>
<dbReference type="InterPro" id="IPR031314">
    <property type="entry name" value="DNK_dom"/>
</dbReference>
<dbReference type="Pfam" id="PF01712">
    <property type="entry name" value="dNK"/>
    <property type="match status" value="1"/>
</dbReference>
<dbReference type="Gene3D" id="3.40.50.300">
    <property type="entry name" value="P-loop containing nucleotide triphosphate hydrolases"/>
    <property type="match status" value="1"/>
</dbReference>
<dbReference type="PANTHER" id="PTHR10513">
    <property type="entry name" value="DEOXYNUCLEOSIDE KINASE"/>
    <property type="match status" value="1"/>
</dbReference>
<name>A0A830HGY5_9CHLO</name>
<keyword evidence="4" id="KW-1185">Reference proteome</keyword>
<dbReference type="SUPFAM" id="SSF52540">
    <property type="entry name" value="P-loop containing nucleoside triphosphate hydrolases"/>
    <property type="match status" value="1"/>
</dbReference>
<reference evidence="3" key="1">
    <citation type="submission" date="2020-10" db="EMBL/GenBank/DDBJ databases">
        <title>Unveiling of a novel bifunctional photoreceptor, Dualchrome1, isolated from a cosmopolitan green alga.</title>
        <authorList>
            <person name="Suzuki S."/>
            <person name="Kawachi M."/>
        </authorList>
    </citation>
    <scope>NUCLEOTIDE SEQUENCE</scope>
    <source>
        <strain evidence="3">NIES 2893</strain>
    </source>
</reference>
<feature type="region of interest" description="Disordered" evidence="1">
    <location>
        <begin position="1"/>
        <end position="38"/>
    </location>
</feature>
<dbReference type="Proteomes" id="UP000660262">
    <property type="component" value="Unassembled WGS sequence"/>
</dbReference>
<dbReference type="AlphaFoldDB" id="A0A830HGY5"/>
<proteinExistence type="predicted"/>
<organism evidence="3 4">
    <name type="scientific">Pycnococcus provasolii</name>
    <dbReference type="NCBI Taxonomy" id="41880"/>
    <lineage>
        <taxon>Eukaryota</taxon>
        <taxon>Viridiplantae</taxon>
        <taxon>Chlorophyta</taxon>
        <taxon>Pseudoscourfieldiophyceae</taxon>
        <taxon>Pseudoscourfieldiales</taxon>
        <taxon>Pycnococcaceae</taxon>
        <taxon>Pycnococcus</taxon>
    </lineage>
</organism>
<dbReference type="InterPro" id="IPR050566">
    <property type="entry name" value="Deoxyribonucleoside_kinase"/>
</dbReference>
<evidence type="ECO:0000256" key="1">
    <source>
        <dbReference type="SAM" id="MobiDB-lite"/>
    </source>
</evidence>
<dbReference type="PANTHER" id="PTHR10513:SF35">
    <property type="entry name" value="DEOXYADENOSINE KINASE"/>
    <property type="match status" value="1"/>
</dbReference>
<protein>
    <recommendedName>
        <fullName evidence="2">Deoxynucleoside kinase domain-containing protein</fullName>
    </recommendedName>
</protein>
<dbReference type="GO" id="GO:0019136">
    <property type="term" value="F:deoxynucleoside kinase activity"/>
    <property type="evidence" value="ECO:0007669"/>
    <property type="project" value="TreeGrafter"/>
</dbReference>
<dbReference type="GO" id="GO:0005737">
    <property type="term" value="C:cytoplasm"/>
    <property type="evidence" value="ECO:0007669"/>
    <property type="project" value="TreeGrafter"/>
</dbReference>
<dbReference type="EMBL" id="BNJQ01000011">
    <property type="protein sequence ID" value="GHP05783.1"/>
    <property type="molecule type" value="Genomic_DNA"/>
</dbReference>
<evidence type="ECO:0000313" key="3">
    <source>
        <dbReference type="EMBL" id="GHP05783.1"/>
    </source>
</evidence>
<sequence>MQSGLAKHGARRCAIPSTAAAGSAPPPPRAACAHRHTRRSMRRALAQALRWPARIEFPASARRSFACSRAKHDDAKDETSTSSANLASAWDVMESAMTNGSPHAGKNGDTAAVAAVQGALNRALEQVAGGAAHKPQTASKDGKPLKKLKLQDVTGVGPKNETLLRSSGVDSVLKLAHIYHSDEIGARRKAFVEYLMDEVNIRYQHHAQQIAGYVEGLRVDEDEDALQAAASAAKFERDERVTFCVEGNIAVGKTTFLQKVVQDRACVTLTELVDIVPEPVGEWSAVQGVEFDPENMALTRPKAETFNLLDAFYAQPERFAYTFQNYVFVTRMLQNQRSAENWQNPIRLLERSVFSDRMVFVRAVHEAKWMSELELAVYESWFAPVVSAMPGLIPDGFIYLRAEPSTCFDRKNVRSRMEEDGVDLEYLTQLHEKHEQWLYTGDGNSPHMIRGGKATQHAFASKSLLGGLTGEDEVPELIRGKMRYLSAKSHPLCAGVPTLVLDYDPQLDLDHDVEAKKEYAAQVKCFYEHVRKMKRRVVVPASSEQVKELGRKRTAL</sequence>
<evidence type="ECO:0000259" key="2">
    <source>
        <dbReference type="Pfam" id="PF01712"/>
    </source>
</evidence>
<dbReference type="InterPro" id="IPR027417">
    <property type="entry name" value="P-loop_NTPase"/>
</dbReference>
<feature type="compositionally biased region" description="Low complexity" evidence="1">
    <location>
        <begin position="13"/>
        <end position="23"/>
    </location>
</feature>
<feature type="domain" description="Deoxynucleoside kinase" evidence="2">
    <location>
        <begin position="243"/>
        <end position="523"/>
    </location>
</feature>